<dbReference type="SUPFAM" id="SSF53335">
    <property type="entry name" value="S-adenosyl-L-methionine-dependent methyltransferases"/>
    <property type="match status" value="1"/>
</dbReference>
<dbReference type="GO" id="GO:0032259">
    <property type="term" value="P:methylation"/>
    <property type="evidence" value="ECO:0007669"/>
    <property type="project" value="UniProtKB-KW"/>
</dbReference>
<dbReference type="PANTHER" id="PTHR43667:SF2">
    <property type="entry name" value="FATTY ACID C-METHYL TRANSFERASE"/>
    <property type="match status" value="1"/>
</dbReference>
<dbReference type="InterPro" id="IPR041698">
    <property type="entry name" value="Methyltransf_25"/>
</dbReference>
<gene>
    <name evidence="2" type="ORF">SAMN05660649_00584</name>
</gene>
<accession>A0A1I2NUW6</accession>
<sequence>MQLFPNSSPEFWVRLWQEARENSPMARRRCRSEQEMVDNWSRRARSFARRTGNAGGQGRQRAALDLLEQEGVLGPEVRVLDIGAGPGNFAIPMARLAGQVTALEPAAEMVKIMEARAGAEQLENITVIRRTWQEIQLEEDGLAGKFDLVFASMTPGVRDPETLQKMIGASRDYCYLSGFSGRRWGEAHSELWRRFFNEDIGESPGDIIYPFGLLYAMGYRPSLRFAAGRQVQEQTPEEAIENLVRFFWGYLDITAGVRREIEEYVQKRAGDGIFRQRINGCHGMMLWRVERAPAAPQ</sequence>
<reference evidence="3" key="1">
    <citation type="submission" date="2016-10" db="EMBL/GenBank/DDBJ databases">
        <authorList>
            <person name="Varghese N."/>
            <person name="Submissions S."/>
        </authorList>
    </citation>
    <scope>NUCLEOTIDE SEQUENCE [LARGE SCALE GENOMIC DNA]</scope>
    <source>
        <strain evidence="3">DSM 17038</strain>
    </source>
</reference>
<organism evidence="2 3">
    <name type="scientific">Desulfotruncus arcticus DSM 17038</name>
    <dbReference type="NCBI Taxonomy" id="1121424"/>
    <lineage>
        <taxon>Bacteria</taxon>
        <taxon>Bacillati</taxon>
        <taxon>Bacillota</taxon>
        <taxon>Clostridia</taxon>
        <taxon>Eubacteriales</taxon>
        <taxon>Desulfallaceae</taxon>
        <taxon>Desulfotruncus</taxon>
    </lineage>
</organism>
<dbReference type="EMBL" id="FOOX01000002">
    <property type="protein sequence ID" value="SFG07672.1"/>
    <property type="molecule type" value="Genomic_DNA"/>
</dbReference>
<dbReference type="OrthoDB" id="9791837at2"/>
<protein>
    <submittedName>
        <fullName evidence="2">Methyltransferase, FkbM family</fullName>
    </submittedName>
</protein>
<dbReference type="CDD" id="cd02440">
    <property type="entry name" value="AdoMet_MTases"/>
    <property type="match status" value="1"/>
</dbReference>
<dbReference type="PANTHER" id="PTHR43667">
    <property type="entry name" value="CYCLOPROPANE-FATTY-ACYL-PHOSPHOLIPID SYNTHASE"/>
    <property type="match status" value="1"/>
</dbReference>
<dbReference type="GO" id="GO:0008168">
    <property type="term" value="F:methyltransferase activity"/>
    <property type="evidence" value="ECO:0007669"/>
    <property type="project" value="UniProtKB-KW"/>
</dbReference>
<dbReference type="Gene3D" id="3.40.50.150">
    <property type="entry name" value="Vaccinia Virus protein VP39"/>
    <property type="match status" value="1"/>
</dbReference>
<keyword evidence="3" id="KW-1185">Reference proteome</keyword>
<name>A0A1I2NUW6_9FIRM</name>
<dbReference type="STRING" id="341036.SAMN05660649_00584"/>
<evidence type="ECO:0000313" key="3">
    <source>
        <dbReference type="Proteomes" id="UP000199337"/>
    </source>
</evidence>
<dbReference type="AlphaFoldDB" id="A0A1I2NUW6"/>
<dbReference type="InterPro" id="IPR029063">
    <property type="entry name" value="SAM-dependent_MTases_sf"/>
</dbReference>
<feature type="domain" description="Methyltransferase" evidence="1">
    <location>
        <begin position="79"/>
        <end position="166"/>
    </location>
</feature>
<proteinExistence type="predicted"/>
<dbReference type="Proteomes" id="UP000199337">
    <property type="component" value="Unassembled WGS sequence"/>
</dbReference>
<dbReference type="RefSeq" id="WP_092468561.1">
    <property type="nucleotide sequence ID" value="NZ_FOOX01000002.1"/>
</dbReference>
<evidence type="ECO:0000313" key="2">
    <source>
        <dbReference type="EMBL" id="SFG07672.1"/>
    </source>
</evidence>
<dbReference type="Pfam" id="PF13649">
    <property type="entry name" value="Methyltransf_25"/>
    <property type="match status" value="1"/>
</dbReference>
<keyword evidence="2" id="KW-0489">Methyltransferase</keyword>
<dbReference type="InterPro" id="IPR050723">
    <property type="entry name" value="CFA/CMAS"/>
</dbReference>
<keyword evidence="2" id="KW-0808">Transferase</keyword>
<evidence type="ECO:0000259" key="1">
    <source>
        <dbReference type="Pfam" id="PF13649"/>
    </source>
</evidence>